<dbReference type="AlphaFoldDB" id="A0A0R1VRT4"/>
<dbReference type="FunFam" id="3.40.50.300:FF:000309">
    <property type="entry name" value="ABC transporter ATP-binding protein"/>
    <property type="match status" value="1"/>
</dbReference>
<dbReference type="InterPro" id="IPR003593">
    <property type="entry name" value="AAA+_ATPase"/>
</dbReference>
<dbReference type="SMART" id="SM00382">
    <property type="entry name" value="AAA"/>
    <property type="match status" value="2"/>
</dbReference>
<feature type="domain" description="ABC transporter" evidence="6">
    <location>
        <begin position="333"/>
        <end position="547"/>
    </location>
</feature>
<keyword evidence="8" id="KW-1185">Reference proteome</keyword>
<dbReference type="Gene3D" id="1.10.287.380">
    <property type="entry name" value="Valyl-tRNA synthetase, C-terminal domain"/>
    <property type="match status" value="1"/>
</dbReference>
<organism evidence="7 8">
    <name type="scientific">Liquorilactobacillus ghanensis DSM 18630</name>
    <dbReference type="NCBI Taxonomy" id="1423750"/>
    <lineage>
        <taxon>Bacteria</taxon>
        <taxon>Bacillati</taxon>
        <taxon>Bacillota</taxon>
        <taxon>Bacilli</taxon>
        <taxon>Lactobacillales</taxon>
        <taxon>Lactobacillaceae</taxon>
        <taxon>Liquorilactobacillus</taxon>
    </lineage>
</organism>
<dbReference type="InterPro" id="IPR037118">
    <property type="entry name" value="Val-tRNA_synth_C_sf"/>
</dbReference>
<evidence type="ECO:0000259" key="6">
    <source>
        <dbReference type="PROSITE" id="PS50893"/>
    </source>
</evidence>
<dbReference type="OrthoDB" id="9760950at2"/>
<dbReference type="Gene3D" id="3.40.50.300">
    <property type="entry name" value="P-loop containing nucleotide triphosphate hydrolases"/>
    <property type="match status" value="2"/>
</dbReference>
<evidence type="ECO:0000256" key="4">
    <source>
        <dbReference type="SAM" id="Coils"/>
    </source>
</evidence>
<keyword evidence="3 7" id="KW-0067">ATP-binding</keyword>
<keyword evidence="1" id="KW-0677">Repeat</keyword>
<dbReference type="PANTHER" id="PTHR42855">
    <property type="entry name" value="ABC TRANSPORTER ATP-BINDING SUBUNIT"/>
    <property type="match status" value="1"/>
</dbReference>
<dbReference type="EMBL" id="AZGB01000015">
    <property type="protein sequence ID" value="KRM06587.1"/>
    <property type="molecule type" value="Genomic_DNA"/>
</dbReference>
<proteinExistence type="predicted"/>
<evidence type="ECO:0000256" key="3">
    <source>
        <dbReference type="ARBA" id="ARBA00022840"/>
    </source>
</evidence>
<sequence>MILLQVQHVARLFGADVLFKNIDLNIQENSRIALVGRNGVGKSTLLKIIMEQQPADQGEITKTKNLTIGYLAQDTGLASTNTIYKEMLQVFEPLRKMEQKIHQLEQQIASASQSQTAPTKEYQRLLAQYDQLQHDFKEKNGYGYQAEIRSVLHGFKFNEEDYDKKITSLSGGQKTRLALAKLLLEKRDLLILDEPTNHLDIETLNWLENYLQGYTGALLLVSHDRYFLDKIAHDVYELTPTAAVHYSGNYSAYINKKKLRLQQQEKAYEKQQEKIDKLEDFVKKNIVRASTTKRAQSRRKQLEKIDRLEKPKNQQKGPRFSFTAEHSSGNLVLSVKQAYIGYQKKPLAGPINFELRQKQIMAIVGPNGVGKSTLLKSILGKIPFISGSSRFGAQVDPGYYDQELHNLTADKSVLNEVWDDHPTMPEKDIRSILGSFLFRGSDVAKIVSQLSGGEKARLLLTKLALNHHNLLLFDEPTNHLDIESKEVLEQALLDFDGTVLFVSHDRYFINKVASQVLELSAQGGQLFLGDYDYYIAKKAEQQLLAAQAAEKTATTPTNQEKQPTIPADYQERKQQQREKRKLERTVAALEKELEELETAADAIQQAMAESVNYTDPVKIKKLQTQLTDNQQTQQQIESKWETAAAELEKLE</sequence>
<dbReference type="Pfam" id="PF00005">
    <property type="entry name" value="ABC_tran"/>
    <property type="match status" value="2"/>
</dbReference>
<dbReference type="RefSeq" id="WP_057871492.1">
    <property type="nucleotide sequence ID" value="NZ_AZGB01000015.1"/>
</dbReference>
<evidence type="ECO:0000256" key="5">
    <source>
        <dbReference type="SAM" id="MobiDB-lite"/>
    </source>
</evidence>
<dbReference type="InterPro" id="IPR032781">
    <property type="entry name" value="ABC_tran_Xtn"/>
</dbReference>
<feature type="coiled-coil region" evidence="4">
    <location>
        <begin position="254"/>
        <end position="281"/>
    </location>
</feature>
<keyword evidence="2" id="KW-0547">Nucleotide-binding</keyword>
<dbReference type="PROSITE" id="PS50893">
    <property type="entry name" value="ABC_TRANSPORTER_2"/>
    <property type="match status" value="2"/>
</dbReference>
<dbReference type="CDD" id="cd03221">
    <property type="entry name" value="ABCF_EF-3"/>
    <property type="match status" value="2"/>
</dbReference>
<dbReference type="PROSITE" id="PS00211">
    <property type="entry name" value="ABC_TRANSPORTER_1"/>
    <property type="match status" value="1"/>
</dbReference>
<dbReference type="InterPro" id="IPR027417">
    <property type="entry name" value="P-loop_NTPase"/>
</dbReference>
<protein>
    <submittedName>
        <fullName evidence="7">ABC transporter ATP-binding protein</fullName>
    </submittedName>
</protein>
<accession>A0A0R1VRT4</accession>
<evidence type="ECO:0000256" key="2">
    <source>
        <dbReference type="ARBA" id="ARBA00022741"/>
    </source>
</evidence>
<dbReference type="PANTHER" id="PTHR42855:SF2">
    <property type="entry name" value="DRUG RESISTANCE ABC TRANSPORTER,ATP-BINDING PROTEIN"/>
    <property type="match status" value="1"/>
</dbReference>
<dbReference type="Pfam" id="PF12848">
    <property type="entry name" value="ABC_tran_Xtn"/>
    <property type="match status" value="1"/>
</dbReference>
<dbReference type="GO" id="GO:0003677">
    <property type="term" value="F:DNA binding"/>
    <property type="evidence" value="ECO:0007669"/>
    <property type="project" value="InterPro"/>
</dbReference>
<dbReference type="Pfam" id="PF16326">
    <property type="entry name" value="ABC_tran_CTD"/>
    <property type="match status" value="1"/>
</dbReference>
<dbReference type="PATRIC" id="fig|1423750.3.peg.761"/>
<dbReference type="FunFam" id="3.40.50.300:FF:000011">
    <property type="entry name" value="Putative ABC transporter ATP-binding component"/>
    <property type="match status" value="1"/>
</dbReference>
<dbReference type="GO" id="GO:0005524">
    <property type="term" value="F:ATP binding"/>
    <property type="evidence" value="ECO:0007669"/>
    <property type="project" value="UniProtKB-KW"/>
</dbReference>
<dbReference type="SUPFAM" id="SSF52540">
    <property type="entry name" value="P-loop containing nucleoside triphosphate hydrolases"/>
    <property type="match status" value="2"/>
</dbReference>
<dbReference type="InterPro" id="IPR017871">
    <property type="entry name" value="ABC_transporter-like_CS"/>
</dbReference>
<feature type="compositionally biased region" description="Basic and acidic residues" evidence="5">
    <location>
        <begin position="569"/>
        <end position="579"/>
    </location>
</feature>
<feature type="domain" description="ABC transporter" evidence="6">
    <location>
        <begin position="4"/>
        <end position="265"/>
    </location>
</feature>
<evidence type="ECO:0000256" key="1">
    <source>
        <dbReference type="ARBA" id="ARBA00022737"/>
    </source>
</evidence>
<gene>
    <name evidence="7" type="ORF">FC89_GL000740</name>
</gene>
<dbReference type="GeneID" id="98318769"/>
<reference evidence="7 8" key="1">
    <citation type="journal article" date="2015" name="Genome Announc.">
        <title>Expanding the biotechnology potential of lactobacilli through comparative genomics of 213 strains and associated genera.</title>
        <authorList>
            <person name="Sun Z."/>
            <person name="Harris H.M."/>
            <person name="McCann A."/>
            <person name="Guo C."/>
            <person name="Argimon S."/>
            <person name="Zhang W."/>
            <person name="Yang X."/>
            <person name="Jeffery I.B."/>
            <person name="Cooney J.C."/>
            <person name="Kagawa T.F."/>
            <person name="Liu W."/>
            <person name="Song Y."/>
            <person name="Salvetti E."/>
            <person name="Wrobel A."/>
            <person name="Rasinkangas P."/>
            <person name="Parkhill J."/>
            <person name="Rea M.C."/>
            <person name="O'Sullivan O."/>
            <person name="Ritari J."/>
            <person name="Douillard F.P."/>
            <person name="Paul Ross R."/>
            <person name="Yang R."/>
            <person name="Briner A.E."/>
            <person name="Felis G.E."/>
            <person name="de Vos W.M."/>
            <person name="Barrangou R."/>
            <person name="Klaenhammer T.R."/>
            <person name="Caufield P.W."/>
            <person name="Cui Y."/>
            <person name="Zhang H."/>
            <person name="O'Toole P.W."/>
        </authorList>
    </citation>
    <scope>NUCLEOTIDE SEQUENCE [LARGE SCALE GENOMIC DNA]</scope>
    <source>
        <strain evidence="7 8">DSM 18630</strain>
    </source>
</reference>
<dbReference type="STRING" id="1423750.FC89_GL000740"/>
<dbReference type="InterPro" id="IPR051309">
    <property type="entry name" value="ABCF_ATPase"/>
</dbReference>
<dbReference type="InterPro" id="IPR003439">
    <property type="entry name" value="ABC_transporter-like_ATP-bd"/>
</dbReference>
<name>A0A0R1VRT4_9LACO</name>
<dbReference type="GO" id="GO:0016887">
    <property type="term" value="F:ATP hydrolysis activity"/>
    <property type="evidence" value="ECO:0007669"/>
    <property type="project" value="InterPro"/>
</dbReference>
<evidence type="ECO:0000313" key="8">
    <source>
        <dbReference type="Proteomes" id="UP000051451"/>
    </source>
</evidence>
<keyword evidence="4" id="KW-0175">Coiled coil</keyword>
<evidence type="ECO:0000313" key="7">
    <source>
        <dbReference type="EMBL" id="KRM06587.1"/>
    </source>
</evidence>
<feature type="region of interest" description="Disordered" evidence="5">
    <location>
        <begin position="550"/>
        <end position="579"/>
    </location>
</feature>
<dbReference type="InterPro" id="IPR032524">
    <property type="entry name" value="ABC_tran_C"/>
</dbReference>
<dbReference type="Proteomes" id="UP000051451">
    <property type="component" value="Unassembled WGS sequence"/>
</dbReference>
<comment type="caution">
    <text evidence="7">The sequence shown here is derived from an EMBL/GenBank/DDBJ whole genome shotgun (WGS) entry which is preliminary data.</text>
</comment>